<gene>
    <name evidence="7" type="ORF">CC86DRAFT_22231</name>
</gene>
<dbReference type="Proteomes" id="UP000799424">
    <property type="component" value="Unassembled WGS sequence"/>
</dbReference>
<comment type="subcellular location">
    <subcellularLocation>
        <location evidence="1">Membrane</location>
        <topology evidence="1">Multi-pass membrane protein</topology>
    </subcellularLocation>
</comment>
<feature type="transmembrane region" description="Helical" evidence="5">
    <location>
        <begin position="45"/>
        <end position="72"/>
    </location>
</feature>
<dbReference type="AlphaFoldDB" id="A0A6A7A0W6"/>
<evidence type="ECO:0000256" key="1">
    <source>
        <dbReference type="ARBA" id="ARBA00004141"/>
    </source>
</evidence>
<dbReference type="EMBL" id="MU006225">
    <property type="protein sequence ID" value="KAF2826901.1"/>
    <property type="molecule type" value="Genomic_DNA"/>
</dbReference>
<name>A0A6A7A0W6_9PLEO</name>
<keyword evidence="3 5" id="KW-1133">Transmembrane helix</keyword>
<dbReference type="Pfam" id="PF04547">
    <property type="entry name" value="Anoctamin"/>
    <property type="match status" value="1"/>
</dbReference>
<dbReference type="OrthoDB" id="296386at2759"/>
<dbReference type="InterPro" id="IPR007632">
    <property type="entry name" value="Anoctamin"/>
</dbReference>
<reference evidence="7" key="1">
    <citation type="journal article" date="2020" name="Stud. Mycol.">
        <title>101 Dothideomycetes genomes: a test case for predicting lifestyles and emergence of pathogens.</title>
        <authorList>
            <person name="Haridas S."/>
            <person name="Albert R."/>
            <person name="Binder M."/>
            <person name="Bloem J."/>
            <person name="Labutti K."/>
            <person name="Salamov A."/>
            <person name="Andreopoulos B."/>
            <person name="Baker S."/>
            <person name="Barry K."/>
            <person name="Bills G."/>
            <person name="Bluhm B."/>
            <person name="Cannon C."/>
            <person name="Castanera R."/>
            <person name="Culley D."/>
            <person name="Daum C."/>
            <person name="Ezra D."/>
            <person name="Gonzalez J."/>
            <person name="Henrissat B."/>
            <person name="Kuo A."/>
            <person name="Liang C."/>
            <person name="Lipzen A."/>
            <person name="Lutzoni F."/>
            <person name="Magnuson J."/>
            <person name="Mondo S."/>
            <person name="Nolan M."/>
            <person name="Ohm R."/>
            <person name="Pangilinan J."/>
            <person name="Park H.-J."/>
            <person name="Ramirez L."/>
            <person name="Alfaro M."/>
            <person name="Sun H."/>
            <person name="Tritt A."/>
            <person name="Yoshinaga Y."/>
            <person name="Zwiers L.-H."/>
            <person name="Turgeon B."/>
            <person name="Goodwin S."/>
            <person name="Spatafora J."/>
            <person name="Crous P."/>
            <person name="Grigoriev I."/>
        </authorList>
    </citation>
    <scope>NUCLEOTIDE SEQUENCE</scope>
    <source>
        <strain evidence="7">CBS 113818</strain>
    </source>
</reference>
<dbReference type="GO" id="GO:0032541">
    <property type="term" value="C:cortical endoplasmic reticulum"/>
    <property type="evidence" value="ECO:0007669"/>
    <property type="project" value="TreeGrafter"/>
</dbReference>
<feature type="transmembrane region" description="Helical" evidence="5">
    <location>
        <begin position="129"/>
        <end position="151"/>
    </location>
</feature>
<proteinExistence type="predicted"/>
<accession>A0A6A7A0W6</accession>
<keyword evidence="8" id="KW-1185">Reference proteome</keyword>
<dbReference type="PANTHER" id="PTHR12308:SF73">
    <property type="entry name" value="ANOCTAMIN"/>
    <property type="match status" value="1"/>
</dbReference>
<evidence type="ECO:0000256" key="5">
    <source>
        <dbReference type="SAM" id="Phobius"/>
    </source>
</evidence>
<evidence type="ECO:0000313" key="8">
    <source>
        <dbReference type="Proteomes" id="UP000799424"/>
    </source>
</evidence>
<protein>
    <recommendedName>
        <fullName evidence="6">Anoctamin transmembrane domain-containing protein</fullName>
    </recommendedName>
</protein>
<evidence type="ECO:0000256" key="2">
    <source>
        <dbReference type="ARBA" id="ARBA00022692"/>
    </source>
</evidence>
<dbReference type="GO" id="GO:0016020">
    <property type="term" value="C:membrane"/>
    <property type="evidence" value="ECO:0007669"/>
    <property type="project" value="UniProtKB-SubCell"/>
</dbReference>
<dbReference type="PANTHER" id="PTHR12308">
    <property type="entry name" value="ANOCTAMIN"/>
    <property type="match status" value="1"/>
</dbReference>
<evidence type="ECO:0000256" key="4">
    <source>
        <dbReference type="ARBA" id="ARBA00023136"/>
    </source>
</evidence>
<dbReference type="InterPro" id="IPR049452">
    <property type="entry name" value="Anoctamin_TM"/>
</dbReference>
<feature type="transmembrane region" description="Helical" evidence="5">
    <location>
        <begin position="84"/>
        <end position="108"/>
    </location>
</feature>
<keyword evidence="4 5" id="KW-0472">Membrane</keyword>
<evidence type="ECO:0000313" key="7">
    <source>
        <dbReference type="EMBL" id="KAF2826901.1"/>
    </source>
</evidence>
<keyword evidence="2 5" id="KW-0812">Transmembrane</keyword>
<feature type="domain" description="Anoctamin transmembrane" evidence="6">
    <location>
        <begin position="1"/>
        <end position="327"/>
    </location>
</feature>
<sequence length="327" mass="38172">MRWGVLGVDNLKASRPQFPYETETIDAAGRIRHHFPRWRRILRQLVVVPFLLISTLFLGALIAIVFVIQTYISEAYEGPYKFYLYLPTVFLAVFLPYATSMLESVATAMTSYDDHRTADHHEMSLTQKIFVLNSVPNYLPLMFTAFVYVPFGDQIILTFQQLIDYVLHTAERTRIPFLVDSNRLHNETIALTLTGQISNAFEELVFPWLKERIKEWWYDHKVKETIKHSGLQYQNIIDGPSEVRFLKRTRKEALRPSYNVQEGIAEMVIQFGYLALFSPVWPLVPIEFFINSWIELRSDFLKICFEHQRPTPIRSDGIGSWVTSLEV</sequence>
<dbReference type="GO" id="GO:0005254">
    <property type="term" value="F:chloride channel activity"/>
    <property type="evidence" value="ECO:0007669"/>
    <property type="project" value="TreeGrafter"/>
</dbReference>
<organism evidence="7 8">
    <name type="scientific">Ophiobolus disseminans</name>
    <dbReference type="NCBI Taxonomy" id="1469910"/>
    <lineage>
        <taxon>Eukaryota</taxon>
        <taxon>Fungi</taxon>
        <taxon>Dikarya</taxon>
        <taxon>Ascomycota</taxon>
        <taxon>Pezizomycotina</taxon>
        <taxon>Dothideomycetes</taxon>
        <taxon>Pleosporomycetidae</taxon>
        <taxon>Pleosporales</taxon>
        <taxon>Pleosporineae</taxon>
        <taxon>Phaeosphaeriaceae</taxon>
        <taxon>Ophiobolus</taxon>
    </lineage>
</organism>
<evidence type="ECO:0000259" key="6">
    <source>
        <dbReference type="Pfam" id="PF04547"/>
    </source>
</evidence>
<evidence type="ECO:0000256" key="3">
    <source>
        <dbReference type="ARBA" id="ARBA00022989"/>
    </source>
</evidence>